<name>A0A1M4U1E0_9RHOB</name>
<sequence length="162" mass="17707">MIIRPARTRDAVEIAGIFNRVVRDTLVTFTTQERSPASIAEDIAARGPAFQVAEWQNRVVGFATYGQFRTGPGYDATREHTIMLDPQAQGQGGGRRLMEALEQVARADGAHVLVAGISAENPAAVSFHSALGFTQVGRMPEVGYKWGRWLDLVLMQKILGPE</sequence>
<keyword evidence="2" id="KW-0012">Acyltransferase</keyword>
<gene>
    <name evidence="4" type="ORF">SAMN05444279_103119</name>
</gene>
<reference evidence="4 5" key="1">
    <citation type="submission" date="2016-11" db="EMBL/GenBank/DDBJ databases">
        <authorList>
            <person name="Varghese N."/>
            <person name="Submissions S."/>
        </authorList>
    </citation>
    <scope>NUCLEOTIDE SEQUENCE [LARGE SCALE GENOMIC DNA]</scope>
    <source>
        <strain evidence="4 5">DSM 29341</strain>
    </source>
</reference>
<keyword evidence="5" id="KW-1185">Reference proteome</keyword>
<evidence type="ECO:0000313" key="4">
    <source>
        <dbReference type="EMBL" id="SHE50437.1"/>
    </source>
</evidence>
<feature type="domain" description="N-acetyltransferase" evidence="3">
    <location>
        <begin position="1"/>
        <end position="160"/>
    </location>
</feature>
<dbReference type="InterPro" id="IPR000182">
    <property type="entry name" value="GNAT_dom"/>
</dbReference>
<keyword evidence="1 4" id="KW-0808">Transferase</keyword>
<protein>
    <submittedName>
        <fullName evidence="4">Phosphinothricin acetyltransferase</fullName>
    </submittedName>
</protein>
<organism evidence="4 5">
    <name type="scientific">Ruegeria intermedia</name>
    <dbReference type="NCBI Taxonomy" id="996115"/>
    <lineage>
        <taxon>Bacteria</taxon>
        <taxon>Pseudomonadati</taxon>
        <taxon>Pseudomonadota</taxon>
        <taxon>Alphaproteobacteria</taxon>
        <taxon>Rhodobacterales</taxon>
        <taxon>Roseobacteraceae</taxon>
        <taxon>Ruegeria</taxon>
    </lineage>
</organism>
<dbReference type="GO" id="GO:0016747">
    <property type="term" value="F:acyltransferase activity, transferring groups other than amino-acyl groups"/>
    <property type="evidence" value="ECO:0007669"/>
    <property type="project" value="InterPro"/>
</dbReference>
<dbReference type="Gene3D" id="3.40.630.30">
    <property type="match status" value="1"/>
</dbReference>
<dbReference type="RefSeq" id="WP_149774683.1">
    <property type="nucleotide sequence ID" value="NZ_FQVK01000003.1"/>
</dbReference>
<evidence type="ECO:0000313" key="5">
    <source>
        <dbReference type="Proteomes" id="UP000325134"/>
    </source>
</evidence>
<dbReference type="PANTHER" id="PTHR43072">
    <property type="entry name" value="N-ACETYLTRANSFERASE"/>
    <property type="match status" value="1"/>
</dbReference>
<dbReference type="OrthoDB" id="5459937at2"/>
<evidence type="ECO:0000259" key="3">
    <source>
        <dbReference type="PROSITE" id="PS51186"/>
    </source>
</evidence>
<evidence type="ECO:0000256" key="2">
    <source>
        <dbReference type="ARBA" id="ARBA00023315"/>
    </source>
</evidence>
<dbReference type="SUPFAM" id="SSF55729">
    <property type="entry name" value="Acyl-CoA N-acyltransferases (Nat)"/>
    <property type="match status" value="1"/>
</dbReference>
<dbReference type="EMBL" id="FQVK01000003">
    <property type="protein sequence ID" value="SHE50437.1"/>
    <property type="molecule type" value="Genomic_DNA"/>
</dbReference>
<accession>A0A1M4U1E0</accession>
<dbReference type="InterPro" id="IPR016181">
    <property type="entry name" value="Acyl_CoA_acyltransferase"/>
</dbReference>
<dbReference type="CDD" id="cd04301">
    <property type="entry name" value="NAT_SF"/>
    <property type="match status" value="1"/>
</dbReference>
<evidence type="ECO:0000256" key="1">
    <source>
        <dbReference type="ARBA" id="ARBA00022679"/>
    </source>
</evidence>
<proteinExistence type="predicted"/>
<dbReference type="Proteomes" id="UP000325134">
    <property type="component" value="Unassembled WGS sequence"/>
</dbReference>
<dbReference type="AlphaFoldDB" id="A0A1M4U1E0"/>
<dbReference type="PROSITE" id="PS51186">
    <property type="entry name" value="GNAT"/>
    <property type="match status" value="1"/>
</dbReference>
<dbReference type="Pfam" id="PF00583">
    <property type="entry name" value="Acetyltransf_1"/>
    <property type="match status" value="1"/>
</dbReference>
<dbReference type="PANTHER" id="PTHR43072:SF23">
    <property type="entry name" value="UPF0039 PROTEIN C11D3.02C"/>
    <property type="match status" value="1"/>
</dbReference>